<reference evidence="1 2" key="1">
    <citation type="submission" date="2015-01" db="EMBL/GenBank/DDBJ databases">
        <title>The Genome Sequence of Exophiala xenobiotica CBS118157.</title>
        <authorList>
            <consortium name="The Broad Institute Genomics Platform"/>
            <person name="Cuomo C."/>
            <person name="de Hoog S."/>
            <person name="Gorbushina A."/>
            <person name="Stielow B."/>
            <person name="Teixiera M."/>
            <person name="Abouelleil A."/>
            <person name="Chapman S.B."/>
            <person name="Priest M."/>
            <person name="Young S.K."/>
            <person name="Wortman J."/>
            <person name="Nusbaum C."/>
            <person name="Birren B."/>
        </authorList>
    </citation>
    <scope>NUCLEOTIDE SEQUENCE [LARGE SCALE GENOMIC DNA]</scope>
    <source>
        <strain evidence="1 2">CBS 118157</strain>
    </source>
</reference>
<dbReference type="Proteomes" id="UP000054342">
    <property type="component" value="Unassembled WGS sequence"/>
</dbReference>
<dbReference type="GeneID" id="25327928"/>
<proteinExistence type="predicted"/>
<dbReference type="AlphaFoldDB" id="A0A0D2D579"/>
<protein>
    <submittedName>
        <fullName evidence="1">Uncharacterized protein</fullName>
    </submittedName>
</protein>
<keyword evidence="2" id="KW-1185">Reference proteome</keyword>
<sequence>MSNSTDAVATLTTMFAGICRFKFADIRDYLHTMGLGANILREETEKAENAPIPSCNIKLLRLDNDNNEFNAIFRTPPRYKGKLEPGDKAVAYLKIEEEGGPWDMRIIEPPAYARTGEITSVLARRWNKHTDKWFDERKVATITPPTHLKGGAELGYILRQQGIEA</sequence>
<evidence type="ECO:0000313" key="1">
    <source>
        <dbReference type="EMBL" id="KIW57472.1"/>
    </source>
</evidence>
<organism evidence="1 2">
    <name type="scientific">Exophiala xenobiotica</name>
    <dbReference type="NCBI Taxonomy" id="348802"/>
    <lineage>
        <taxon>Eukaryota</taxon>
        <taxon>Fungi</taxon>
        <taxon>Dikarya</taxon>
        <taxon>Ascomycota</taxon>
        <taxon>Pezizomycotina</taxon>
        <taxon>Eurotiomycetes</taxon>
        <taxon>Chaetothyriomycetidae</taxon>
        <taxon>Chaetothyriales</taxon>
        <taxon>Herpotrichiellaceae</taxon>
        <taxon>Exophiala</taxon>
    </lineage>
</organism>
<name>A0A0D2D579_9EURO</name>
<dbReference type="STRING" id="348802.A0A0D2D579"/>
<accession>A0A0D2D579</accession>
<gene>
    <name evidence="1" type="ORF">PV05_06020</name>
</gene>
<dbReference type="RefSeq" id="XP_013318056.1">
    <property type="nucleotide sequence ID" value="XM_013462602.1"/>
</dbReference>
<evidence type="ECO:0000313" key="2">
    <source>
        <dbReference type="Proteomes" id="UP000054342"/>
    </source>
</evidence>
<dbReference type="EMBL" id="KN847319">
    <property type="protein sequence ID" value="KIW57472.1"/>
    <property type="molecule type" value="Genomic_DNA"/>
</dbReference>
<dbReference type="HOGENOM" id="CLU_1610776_0_0_1"/>